<evidence type="ECO:0000313" key="3">
    <source>
        <dbReference type="Proteomes" id="UP001601948"/>
    </source>
</evidence>
<reference evidence="2 3" key="1">
    <citation type="submission" date="2024-10" db="EMBL/GenBank/DDBJ databases">
        <title>The Natural Products Discovery Center: Release of the First 8490 Sequenced Strains for Exploring Actinobacteria Biosynthetic Diversity.</title>
        <authorList>
            <person name="Kalkreuter E."/>
            <person name="Kautsar S.A."/>
            <person name="Yang D."/>
            <person name="Bader C.D."/>
            <person name="Teijaro C.N."/>
            <person name="Fluegel L."/>
            <person name="Davis C.M."/>
            <person name="Simpson J.R."/>
            <person name="Lauterbach L."/>
            <person name="Steele A.D."/>
            <person name="Gui C."/>
            <person name="Meng S."/>
            <person name="Li G."/>
            <person name="Viehrig K."/>
            <person name="Ye F."/>
            <person name="Su P."/>
            <person name="Kiefer A.F."/>
            <person name="Nichols A."/>
            <person name="Cepeda A.J."/>
            <person name="Yan W."/>
            <person name="Fan B."/>
            <person name="Jiang Y."/>
            <person name="Adhikari A."/>
            <person name="Zheng C.-J."/>
            <person name="Schuster L."/>
            <person name="Cowan T.M."/>
            <person name="Smanski M.J."/>
            <person name="Chevrette M.G."/>
            <person name="De Carvalho L.P.S."/>
            <person name="Shen B."/>
        </authorList>
    </citation>
    <scope>NUCLEOTIDE SEQUENCE [LARGE SCALE GENOMIC DNA]</scope>
    <source>
        <strain evidence="2 3">NPDC003040</strain>
    </source>
</reference>
<proteinExistence type="predicted"/>
<evidence type="ECO:0008006" key="4">
    <source>
        <dbReference type="Google" id="ProtNLM"/>
    </source>
</evidence>
<comment type="caution">
    <text evidence="2">The sequence shown here is derived from an EMBL/GenBank/DDBJ whole genome shotgun (WGS) entry which is preliminary data.</text>
</comment>
<gene>
    <name evidence="2" type="ORF">ACFYV7_36130</name>
</gene>
<keyword evidence="3" id="KW-1185">Reference proteome</keyword>
<evidence type="ECO:0000256" key="1">
    <source>
        <dbReference type="SAM" id="MobiDB-lite"/>
    </source>
</evidence>
<organism evidence="2 3">
    <name type="scientific">Nocardia suismassiliense</name>
    <dbReference type="NCBI Taxonomy" id="2077092"/>
    <lineage>
        <taxon>Bacteria</taxon>
        <taxon>Bacillati</taxon>
        <taxon>Actinomycetota</taxon>
        <taxon>Actinomycetes</taxon>
        <taxon>Mycobacteriales</taxon>
        <taxon>Nocardiaceae</taxon>
        <taxon>Nocardia</taxon>
    </lineage>
</organism>
<accession>A0ABW6R419</accession>
<protein>
    <recommendedName>
        <fullName evidence="4">LysR family transcriptional regulator</fullName>
    </recommendedName>
</protein>
<feature type="region of interest" description="Disordered" evidence="1">
    <location>
        <begin position="78"/>
        <end position="123"/>
    </location>
</feature>
<dbReference type="EMBL" id="JBIAPI010000013">
    <property type="protein sequence ID" value="MFF3228271.1"/>
    <property type="molecule type" value="Genomic_DNA"/>
</dbReference>
<sequence length="137" mass="14858">MELDLGAVRAFLVLADHQHFHRGVEIDIVTSSGLRSGRPALVDGSIDVAFARVVGVSKVAVRKSVESAPMYSGSLTARRGQPWAVAGQKQRRRQMRRQRSNDGPADPMAARQVSANPAGPYLRTTSSARLARPSRIL</sequence>
<name>A0ABW6R419_9NOCA</name>
<dbReference type="Proteomes" id="UP001601948">
    <property type="component" value="Unassembled WGS sequence"/>
</dbReference>
<feature type="compositionally biased region" description="Basic residues" evidence="1">
    <location>
        <begin position="89"/>
        <end position="98"/>
    </location>
</feature>
<dbReference type="RefSeq" id="WP_387724947.1">
    <property type="nucleotide sequence ID" value="NZ_JBIAPI010000013.1"/>
</dbReference>
<evidence type="ECO:0000313" key="2">
    <source>
        <dbReference type="EMBL" id="MFF3228271.1"/>
    </source>
</evidence>